<dbReference type="EMBL" id="CAJVPU010024178">
    <property type="protein sequence ID" value="CAG8691373.1"/>
    <property type="molecule type" value="Genomic_DNA"/>
</dbReference>
<protein>
    <submittedName>
        <fullName evidence="1">3261_t:CDS:1</fullName>
    </submittedName>
</protein>
<sequence>ARVIVEQSLELECNKNKIEEVNLPINKAITLPIEDNLALAKIKRDLSVNPYKGTFISLFRADEDNIQVFKDVVKRIDKLGNKKKNRIPRLEAIYYLRKLLDRNKQNF</sequence>
<dbReference type="Proteomes" id="UP000789702">
    <property type="component" value="Unassembled WGS sequence"/>
</dbReference>
<evidence type="ECO:0000313" key="1">
    <source>
        <dbReference type="EMBL" id="CAG8691373.1"/>
    </source>
</evidence>
<gene>
    <name evidence="1" type="ORF">DHETER_LOCUS11272</name>
</gene>
<organism evidence="1 2">
    <name type="scientific">Dentiscutata heterogama</name>
    <dbReference type="NCBI Taxonomy" id="1316150"/>
    <lineage>
        <taxon>Eukaryota</taxon>
        <taxon>Fungi</taxon>
        <taxon>Fungi incertae sedis</taxon>
        <taxon>Mucoromycota</taxon>
        <taxon>Glomeromycotina</taxon>
        <taxon>Glomeromycetes</taxon>
        <taxon>Diversisporales</taxon>
        <taxon>Gigasporaceae</taxon>
        <taxon>Dentiscutata</taxon>
    </lineage>
</organism>
<name>A0ACA9P7A3_9GLOM</name>
<evidence type="ECO:0000313" key="2">
    <source>
        <dbReference type="Proteomes" id="UP000789702"/>
    </source>
</evidence>
<reference evidence="1" key="1">
    <citation type="submission" date="2021-06" db="EMBL/GenBank/DDBJ databases">
        <authorList>
            <person name="Kallberg Y."/>
            <person name="Tangrot J."/>
            <person name="Rosling A."/>
        </authorList>
    </citation>
    <scope>NUCLEOTIDE SEQUENCE</scope>
    <source>
        <strain evidence="1">IL203A</strain>
    </source>
</reference>
<proteinExistence type="predicted"/>
<accession>A0ACA9P7A3</accession>
<keyword evidence="2" id="KW-1185">Reference proteome</keyword>
<comment type="caution">
    <text evidence="1">The sequence shown here is derived from an EMBL/GenBank/DDBJ whole genome shotgun (WGS) entry which is preliminary data.</text>
</comment>
<feature type="non-terminal residue" evidence="1">
    <location>
        <position position="1"/>
    </location>
</feature>